<dbReference type="Proteomes" id="UP000054845">
    <property type="component" value="Unassembled WGS sequence"/>
</dbReference>
<organism evidence="1 2">
    <name type="scientific">Ceraceosorus bombacis</name>
    <dbReference type="NCBI Taxonomy" id="401625"/>
    <lineage>
        <taxon>Eukaryota</taxon>
        <taxon>Fungi</taxon>
        <taxon>Dikarya</taxon>
        <taxon>Basidiomycota</taxon>
        <taxon>Ustilaginomycotina</taxon>
        <taxon>Exobasidiomycetes</taxon>
        <taxon>Ceraceosorales</taxon>
        <taxon>Ceraceosoraceae</taxon>
        <taxon>Ceraceosorus</taxon>
    </lineage>
</organism>
<accession>A0A0P1BF16</accession>
<dbReference type="AlphaFoldDB" id="A0A0P1BF16"/>
<protein>
    <submittedName>
        <fullName evidence="1">Uncharacterized protein</fullName>
    </submittedName>
</protein>
<evidence type="ECO:0000313" key="2">
    <source>
        <dbReference type="Proteomes" id="UP000054845"/>
    </source>
</evidence>
<sequence>MRPDVERGGRVRGSLTPPCVGIATKELSPLIDCNASAPKLTSAPPARRSAARYSSWEDGRQLLLSNLIFFYQQ</sequence>
<proteinExistence type="predicted"/>
<keyword evidence="2" id="KW-1185">Reference proteome</keyword>
<reference evidence="1 2" key="1">
    <citation type="submission" date="2014-09" db="EMBL/GenBank/DDBJ databases">
        <authorList>
            <person name="Magalhaes I.L.F."/>
            <person name="Oliveira U."/>
            <person name="Santos F.R."/>
            <person name="Vidigal T.H.D.A."/>
            <person name="Brescovit A.D."/>
            <person name="Santos A.J."/>
        </authorList>
    </citation>
    <scope>NUCLEOTIDE SEQUENCE [LARGE SCALE GENOMIC DNA]</scope>
</reference>
<evidence type="ECO:0000313" key="1">
    <source>
        <dbReference type="EMBL" id="CEH14036.1"/>
    </source>
</evidence>
<dbReference type="EMBL" id="CCYA01000238">
    <property type="protein sequence ID" value="CEH14036.1"/>
    <property type="molecule type" value="Genomic_DNA"/>
</dbReference>
<name>A0A0P1BF16_9BASI</name>